<reference evidence="3" key="1">
    <citation type="submission" date="2021-02" db="EMBL/GenBank/DDBJ databases">
        <title>Draft genome sequence of Microbispora sp. RL4-1S isolated from rice leaves in Thailand.</title>
        <authorList>
            <person name="Muangham S."/>
            <person name="Duangmal K."/>
        </authorList>
    </citation>
    <scope>NUCLEOTIDE SEQUENCE</scope>
    <source>
        <strain evidence="3">RL4-1S</strain>
    </source>
</reference>
<comment type="similarity">
    <text evidence="1">Belongs to the UPF0065 (bug) family.</text>
</comment>
<feature type="chain" id="PRO_5039123884" description="Tripartite tricarboxylate transporter substrate binding protein" evidence="2">
    <location>
        <begin position="21"/>
        <end position="312"/>
    </location>
</feature>
<dbReference type="RefSeq" id="WP_210157085.1">
    <property type="nucleotide sequence ID" value="NZ_JAFCNB010000009.1"/>
</dbReference>
<evidence type="ECO:0000313" key="3">
    <source>
        <dbReference type="EMBL" id="MBP2705822.1"/>
    </source>
</evidence>
<sequence length="312" mass="32554">MRRRTVLALGVLALAGCGTTAPPFQGEISLVVPGAPGGCAERLAGELKALIEGRRWARTVQVGHRARGGGSSAVGRPTGRAELMIVDPALVAATGGRRALLPDRMVPLARLAGQWEVMVTAPDSPYRTFDRLAAALLRDPARVPVGGGPSAGPDHILYGMTALGLGADARLLDYTAFDDRARAIEAVIDGRTAVALGTARDVAGHVRAGRLLPLAVSSSERIDGLDAPTLSESGVRVVFADWAGLVALGTPGGGGYDALLDLCGAVAGSAAWEHCCGRNGWTPMYLEGDDFRRWLGEETRRTALTLRELGVH</sequence>
<keyword evidence="4" id="KW-1185">Reference proteome</keyword>
<gene>
    <name evidence="3" type="ORF">JOL79_18580</name>
</gene>
<evidence type="ECO:0000313" key="4">
    <source>
        <dbReference type="Proteomes" id="UP000674234"/>
    </source>
</evidence>
<feature type="signal peptide" evidence="2">
    <location>
        <begin position="1"/>
        <end position="20"/>
    </location>
</feature>
<dbReference type="PANTHER" id="PTHR42928">
    <property type="entry name" value="TRICARBOXYLATE-BINDING PROTEIN"/>
    <property type="match status" value="1"/>
</dbReference>
<organism evidence="3 4">
    <name type="scientific">Microbispora oryzae</name>
    <dbReference type="NCBI Taxonomy" id="2806554"/>
    <lineage>
        <taxon>Bacteria</taxon>
        <taxon>Bacillati</taxon>
        <taxon>Actinomycetota</taxon>
        <taxon>Actinomycetes</taxon>
        <taxon>Streptosporangiales</taxon>
        <taxon>Streptosporangiaceae</taxon>
        <taxon>Microbispora</taxon>
    </lineage>
</organism>
<dbReference type="Proteomes" id="UP000674234">
    <property type="component" value="Unassembled WGS sequence"/>
</dbReference>
<dbReference type="PANTHER" id="PTHR42928:SF3">
    <property type="entry name" value="UPF0065 PROTEIN YFLP"/>
    <property type="match status" value="1"/>
</dbReference>
<name>A0A941AK83_9ACTN</name>
<comment type="caution">
    <text evidence="3">The sequence shown here is derived from an EMBL/GenBank/DDBJ whole genome shotgun (WGS) entry which is preliminary data.</text>
</comment>
<evidence type="ECO:0000256" key="1">
    <source>
        <dbReference type="ARBA" id="ARBA00006987"/>
    </source>
</evidence>
<dbReference type="InterPro" id="IPR005064">
    <property type="entry name" value="BUG"/>
</dbReference>
<dbReference type="Gene3D" id="3.40.190.150">
    <property type="entry name" value="Bordetella uptake gene, domain 1"/>
    <property type="match status" value="1"/>
</dbReference>
<evidence type="ECO:0008006" key="5">
    <source>
        <dbReference type="Google" id="ProtNLM"/>
    </source>
</evidence>
<keyword evidence="2" id="KW-0732">Signal</keyword>
<dbReference type="Pfam" id="PF03401">
    <property type="entry name" value="TctC"/>
    <property type="match status" value="1"/>
</dbReference>
<dbReference type="AlphaFoldDB" id="A0A941AK83"/>
<accession>A0A941AK83</accession>
<dbReference type="InterPro" id="IPR042100">
    <property type="entry name" value="Bug_dom1"/>
</dbReference>
<dbReference type="Gene3D" id="3.40.190.10">
    <property type="entry name" value="Periplasmic binding protein-like II"/>
    <property type="match status" value="1"/>
</dbReference>
<dbReference type="EMBL" id="JAFCNB010000009">
    <property type="protein sequence ID" value="MBP2705822.1"/>
    <property type="molecule type" value="Genomic_DNA"/>
</dbReference>
<protein>
    <recommendedName>
        <fullName evidence="5">Tripartite tricarboxylate transporter substrate binding protein</fullName>
    </recommendedName>
</protein>
<evidence type="ECO:0000256" key="2">
    <source>
        <dbReference type="SAM" id="SignalP"/>
    </source>
</evidence>
<proteinExistence type="inferred from homology"/>
<dbReference type="PROSITE" id="PS51257">
    <property type="entry name" value="PROKAR_LIPOPROTEIN"/>
    <property type="match status" value="1"/>
</dbReference>